<sequence>MRIPDLVVHVGLGRALADVDVHDLGLDSRTPPRRHADERASRDRVAALDRGDVGDADGAGPVAGEVQRDPPRPRDVSVLVVLEPFDLPFWGQVSQFGELDRREFSGWREHDVVHSRLGVDSHVDGFAPRVQGGLEPSEALAHRTGDDGRERRRGDAADPDSGSAPGRPSRVRSPAAVVRLRPHA</sequence>
<proteinExistence type="predicted"/>
<evidence type="ECO:0000313" key="3">
    <source>
        <dbReference type="Proteomes" id="UP000893823"/>
    </source>
</evidence>
<keyword evidence="3" id="KW-1185">Reference proteome</keyword>
<name>A0ABT1KGN7_9MICO</name>
<evidence type="ECO:0000256" key="1">
    <source>
        <dbReference type="SAM" id="MobiDB-lite"/>
    </source>
</evidence>
<accession>A0ABT1KGN7</accession>
<feature type="region of interest" description="Disordered" evidence="1">
    <location>
        <begin position="127"/>
        <end position="184"/>
    </location>
</feature>
<dbReference type="RefSeq" id="WP_092671979.1">
    <property type="nucleotide sequence ID" value="NZ_BMDN01000001.1"/>
</dbReference>
<feature type="compositionally biased region" description="Basic and acidic residues" evidence="1">
    <location>
        <begin position="140"/>
        <end position="156"/>
    </location>
</feature>
<feature type="region of interest" description="Disordered" evidence="1">
    <location>
        <begin position="25"/>
        <end position="72"/>
    </location>
</feature>
<reference evidence="2" key="1">
    <citation type="submission" date="2022-06" db="EMBL/GenBank/DDBJ databases">
        <title>Genomic Encyclopedia of Type Strains, Phase III (KMG-III): the genomes of soil and plant-associated and newly described type strains.</title>
        <authorList>
            <person name="Whitman W."/>
        </authorList>
    </citation>
    <scope>NUCLEOTIDE SEQUENCE</scope>
    <source>
        <strain evidence="2">CPCC 202695</strain>
    </source>
</reference>
<gene>
    <name evidence="2" type="ORF">BCL57_000193</name>
</gene>
<dbReference type="Proteomes" id="UP000893823">
    <property type="component" value="Unassembled WGS sequence"/>
</dbReference>
<feature type="compositionally biased region" description="Low complexity" evidence="1">
    <location>
        <begin position="56"/>
        <end position="65"/>
    </location>
</feature>
<comment type="caution">
    <text evidence="2">The sequence shown here is derived from an EMBL/GenBank/DDBJ whole genome shotgun (WGS) entry which is preliminary data.</text>
</comment>
<protein>
    <submittedName>
        <fullName evidence="2">Uncharacterized protein</fullName>
    </submittedName>
</protein>
<feature type="compositionally biased region" description="Basic and acidic residues" evidence="1">
    <location>
        <begin position="34"/>
        <end position="53"/>
    </location>
</feature>
<evidence type="ECO:0000313" key="2">
    <source>
        <dbReference type="EMBL" id="MCP2366051.1"/>
    </source>
</evidence>
<organism evidence="2 3">
    <name type="scientific">Agromyces flavus</name>
    <dbReference type="NCBI Taxonomy" id="589382"/>
    <lineage>
        <taxon>Bacteria</taxon>
        <taxon>Bacillati</taxon>
        <taxon>Actinomycetota</taxon>
        <taxon>Actinomycetes</taxon>
        <taxon>Micrococcales</taxon>
        <taxon>Microbacteriaceae</taxon>
        <taxon>Agromyces</taxon>
    </lineage>
</organism>
<dbReference type="EMBL" id="SODL02000001">
    <property type="protein sequence ID" value="MCP2366051.1"/>
    <property type="molecule type" value="Genomic_DNA"/>
</dbReference>